<organism evidence="2 3">
    <name type="scientific">Microbispora rosea</name>
    <dbReference type="NCBI Taxonomy" id="58117"/>
    <lineage>
        <taxon>Bacteria</taxon>
        <taxon>Bacillati</taxon>
        <taxon>Actinomycetota</taxon>
        <taxon>Actinomycetes</taxon>
        <taxon>Streptosporangiales</taxon>
        <taxon>Streptosporangiaceae</taxon>
        <taxon>Microbispora</taxon>
    </lineage>
</organism>
<sequence>MRPRWGNRVGLLLVGLALVAGGFGLLATVRRRPGAVLIDASVADGSVADGKPWALPLLAGAAMVLALVATRWLFMALGWGRVGSRTGGGIAMLGVALKGIDGIGRISVRLVRDGRVRVSVSLRRSADLRQVIRRLDESAVSRVRRAVGRDDALAVVRLHVRRR</sequence>
<proteinExistence type="predicted"/>
<dbReference type="EMBL" id="FTNI01000008">
    <property type="protein sequence ID" value="SIR37403.1"/>
    <property type="molecule type" value="Genomic_DNA"/>
</dbReference>
<keyword evidence="3" id="KW-1185">Reference proteome</keyword>
<keyword evidence="1" id="KW-1133">Transmembrane helix</keyword>
<evidence type="ECO:0000313" key="3">
    <source>
        <dbReference type="Proteomes" id="UP000186096"/>
    </source>
</evidence>
<evidence type="ECO:0000256" key="1">
    <source>
        <dbReference type="SAM" id="Phobius"/>
    </source>
</evidence>
<evidence type="ECO:0000313" key="2">
    <source>
        <dbReference type="EMBL" id="SIR37403.1"/>
    </source>
</evidence>
<dbReference type="AlphaFoldDB" id="A0A1N7AEI6"/>
<keyword evidence="1" id="KW-0812">Transmembrane</keyword>
<dbReference type="RefSeq" id="WP_076434876.1">
    <property type="nucleotide sequence ID" value="NZ_FTNI01000008.1"/>
</dbReference>
<feature type="transmembrane region" description="Helical" evidence="1">
    <location>
        <begin position="55"/>
        <end position="74"/>
    </location>
</feature>
<keyword evidence="1" id="KW-0472">Membrane</keyword>
<reference evidence="3" key="1">
    <citation type="submission" date="2017-01" db="EMBL/GenBank/DDBJ databases">
        <authorList>
            <person name="Varghese N."/>
            <person name="Submissions S."/>
        </authorList>
    </citation>
    <scope>NUCLEOTIDE SEQUENCE [LARGE SCALE GENOMIC DNA]</scope>
    <source>
        <strain evidence="3">ATCC 12950</strain>
    </source>
</reference>
<dbReference type="Proteomes" id="UP000186096">
    <property type="component" value="Unassembled WGS sequence"/>
</dbReference>
<evidence type="ECO:0008006" key="4">
    <source>
        <dbReference type="Google" id="ProtNLM"/>
    </source>
</evidence>
<gene>
    <name evidence="2" type="ORF">SAMN05421833_108147</name>
</gene>
<protein>
    <recommendedName>
        <fullName evidence="4">Alkaline shock response membrane anchor protein AmaP</fullName>
    </recommendedName>
</protein>
<name>A0A1N7AEI6_9ACTN</name>
<accession>A0A1N7AEI6</accession>
<dbReference type="STRING" id="58117.SAMN05421833_108147"/>